<sequence>MSHMGGSSRTAASVSHAADPLEDIAASTVAMIILFGSLTFATVSMMTRALLLGDRRAISAATSIKLKSPFPESAESEISIQLDSRAGRVVDSRGDTDVAETADTALPSNSNEHAVEHTRKPPRPNHPQFVGSSRSVAHARNTPGSTEGNTVMNIRLQETAFVQTFVLLYHMTLFGLVLFAIYLMDKYPLNGSPSSTRSQTGKVINEALQFNADQFVSWMIVLVAYSCFISWQRNDGKKREIKAQSKTKATNNQRDSSTEIYSLKDGEVPLRHPPRSNLKPGFRRDERSTVSRGSSQSGLSKRLEDIMLEEVLGHEDHDTIDDAFENAKHDNRGWLERCFSVLGLNLRATNDEGTVREWNPVDDVLNPLQALEWKGFLSAALLVYQYSSAGQSGTYMATADAVDQPNGALDLVSPAWRNMETIAVSCFLFLTGYSHTSYYYYHPDNIQKAPTEFTPHCYGLSRVLGILFRWNWTAIFLSLALGNNLVEYYVVCPVHSFFFMLIWSVLRVYYSINYNKYKFRLKMLAFACLMLLSDVTLTKLVGDDSMARMFWEWRSLTHLHYLAAFSGAVYAINQPISSLQLRRIESLSLITNIIAKGSMFLVLIGATISWAAGPLQHFSYNNTHTYFGIVPILTFLYVRNLSHGLRENHNRLFSWMGQYSLEIFLLSRHTLFHGKFAIFVPGYPNVNFVVVCVVILFTARALNNLTQILRQMLLPENEEQNSIILASAFTFGLLILYSFAKLLCWTDLLTLGSIFTITIILGVLLYQTIMDTTWLEYRSRSQGRPSSTEAAESNVTKVIVPISGVMSVFTISLVWYGWACYSGTIGALNMSCIDHVNRGFWLPIHACSVRSSLQESINYFGYEECEDFIVGKQWVWPNDDPINCGFRFRGINDIKSSLLQKRVTFIGDSSVRSLFYALCRSMGDYDAGQYEGVASHSDLRRLFTSANIEYKWSPLSVDIVTKLKSMRTTGLSSGKPMPDLLIAGGGAWDKLHMAATDEDQQSYVETVTKLAFELNYLREQGIPVVWFVPPVINTPALNSDEKRVQMSELSLEDTRRMYRELRVLSSATFVLDGPSFTKERVTDSFDGIDYPKDVYDAGVQILANAFDWIVEPSDATDELDFMKPNVHVVANLYLSAQMFVFALIGLFFFDAYYGLSYLAQIFVRKITVAPTDLYQDAFARILPSSSVSHASEEHTNSFGREIMGLLGHSTGRSMHSTTQLNRRR</sequence>
<evidence type="ECO:0000313" key="11">
    <source>
        <dbReference type="EMBL" id="KAL3791485.1"/>
    </source>
</evidence>
<evidence type="ECO:0000256" key="1">
    <source>
        <dbReference type="ARBA" id="ARBA00004141"/>
    </source>
</evidence>
<dbReference type="AlphaFoldDB" id="A0ABD3PTK8"/>
<keyword evidence="6 9" id="KW-0472">Membrane</keyword>
<evidence type="ECO:0000256" key="9">
    <source>
        <dbReference type="SAM" id="Phobius"/>
    </source>
</evidence>
<evidence type="ECO:0000256" key="3">
    <source>
        <dbReference type="ARBA" id="ARBA00022679"/>
    </source>
</evidence>
<dbReference type="PANTHER" id="PTHR13533">
    <property type="entry name" value="N-ACETYLNEURAMINATE 9-O-ACETYLTRANSFERASE"/>
    <property type="match status" value="1"/>
</dbReference>
<feature type="transmembrane region" description="Helical" evidence="9">
    <location>
        <begin position="723"/>
        <end position="740"/>
    </location>
</feature>
<evidence type="ECO:0000313" key="12">
    <source>
        <dbReference type="EMBL" id="KAL3792128.1"/>
    </source>
</evidence>
<reference evidence="11" key="2">
    <citation type="submission" date="2024-11" db="EMBL/GenBank/DDBJ databases">
        <authorList>
            <person name="Roberts W.R."/>
            <person name="Alverson A.J."/>
        </authorList>
    </citation>
    <scope>NUCLEOTIDE SEQUENCE</scope>
    <source>
        <strain evidence="11">CCMP332</strain>
    </source>
</reference>
<feature type="transmembrane region" description="Helical" evidence="9">
    <location>
        <begin position="798"/>
        <end position="818"/>
    </location>
</feature>
<evidence type="ECO:0000313" key="13">
    <source>
        <dbReference type="Proteomes" id="UP001516023"/>
    </source>
</evidence>
<gene>
    <name evidence="11" type="ORF">HJC23_011516</name>
    <name evidence="12" type="ORF">HJC23_013402</name>
</gene>
<comment type="caution">
    <text evidence="11">The sequence shown here is derived from an EMBL/GenBank/DDBJ whole genome shotgun (WGS) entry which is preliminary data.</text>
</comment>
<proteinExistence type="inferred from homology"/>
<organism evidence="11 13">
    <name type="scientific">Cyclotella cryptica</name>
    <dbReference type="NCBI Taxonomy" id="29204"/>
    <lineage>
        <taxon>Eukaryota</taxon>
        <taxon>Sar</taxon>
        <taxon>Stramenopiles</taxon>
        <taxon>Ochrophyta</taxon>
        <taxon>Bacillariophyta</taxon>
        <taxon>Coscinodiscophyceae</taxon>
        <taxon>Thalassiosirophycidae</taxon>
        <taxon>Stephanodiscales</taxon>
        <taxon>Stephanodiscaceae</taxon>
        <taxon>Cyclotella</taxon>
    </lineage>
</organism>
<evidence type="ECO:0000256" key="7">
    <source>
        <dbReference type="ARBA" id="ARBA00023180"/>
    </source>
</evidence>
<keyword evidence="7" id="KW-0325">Glycoprotein</keyword>
<dbReference type="GO" id="GO:0005975">
    <property type="term" value="P:carbohydrate metabolic process"/>
    <property type="evidence" value="ECO:0007669"/>
    <property type="project" value="UniProtKB-ARBA"/>
</dbReference>
<reference evidence="11 13" key="1">
    <citation type="journal article" date="2020" name="G3 (Bethesda)">
        <title>Improved Reference Genome for Cyclotella cryptica CCMP332, a Model for Cell Wall Morphogenesis, Salinity Adaptation, and Lipid Production in Diatoms (Bacillariophyta).</title>
        <authorList>
            <person name="Roberts W.R."/>
            <person name="Downey K.M."/>
            <person name="Ruck E.C."/>
            <person name="Traller J.C."/>
            <person name="Alverson A.J."/>
        </authorList>
    </citation>
    <scope>NUCLEOTIDE SEQUENCE [LARGE SCALE GENOMIC DNA]</scope>
    <source>
        <strain evidence="11 13">CCMP332</strain>
    </source>
</reference>
<feature type="transmembrane region" description="Helical" evidence="9">
    <location>
        <begin position="488"/>
        <end position="509"/>
    </location>
</feature>
<feature type="transmembrane region" description="Helical" evidence="9">
    <location>
        <begin position="624"/>
        <end position="640"/>
    </location>
</feature>
<evidence type="ECO:0000256" key="4">
    <source>
        <dbReference type="ARBA" id="ARBA00022692"/>
    </source>
</evidence>
<dbReference type="InterPro" id="IPR012419">
    <property type="entry name" value="Cas1_AcylTrans_dom"/>
</dbReference>
<keyword evidence="5 9" id="KW-1133">Transmembrane helix</keyword>
<dbReference type="EMBL" id="JABMIG020000113">
    <property type="protein sequence ID" value="KAL3791485.1"/>
    <property type="molecule type" value="Genomic_DNA"/>
</dbReference>
<feature type="transmembrane region" description="Helical" evidence="9">
    <location>
        <begin position="160"/>
        <end position="184"/>
    </location>
</feature>
<feature type="domain" description="Cas1p 10 TM acyl transferase" evidence="10">
    <location>
        <begin position="422"/>
        <end position="721"/>
    </location>
</feature>
<feature type="transmembrane region" description="Helical" evidence="9">
    <location>
        <begin position="1132"/>
        <end position="1155"/>
    </location>
</feature>
<evidence type="ECO:0000259" key="10">
    <source>
        <dbReference type="Pfam" id="PF07779"/>
    </source>
</evidence>
<feature type="transmembrane region" description="Helical" evidence="9">
    <location>
        <begin position="463"/>
        <end position="482"/>
    </location>
</feature>
<feature type="transmembrane region" description="Helical" evidence="9">
    <location>
        <begin position="683"/>
        <end position="702"/>
    </location>
</feature>
<evidence type="ECO:0000256" key="5">
    <source>
        <dbReference type="ARBA" id="ARBA00022989"/>
    </source>
</evidence>
<feature type="transmembrane region" description="Helical" evidence="9">
    <location>
        <begin position="521"/>
        <end position="541"/>
    </location>
</feature>
<dbReference type="Pfam" id="PF07779">
    <property type="entry name" value="Cas1_AcylT"/>
    <property type="match status" value="1"/>
</dbReference>
<keyword evidence="4 9" id="KW-0812">Transmembrane</keyword>
<dbReference type="GO" id="GO:0016020">
    <property type="term" value="C:membrane"/>
    <property type="evidence" value="ECO:0007669"/>
    <property type="project" value="UniProtKB-SubCell"/>
</dbReference>
<keyword evidence="3" id="KW-0808">Transferase</keyword>
<comment type="subcellular location">
    <subcellularLocation>
        <location evidence="1">Membrane</location>
        <topology evidence="1">Multi-pass membrane protein</topology>
    </subcellularLocation>
</comment>
<dbReference type="GO" id="GO:0005794">
    <property type="term" value="C:Golgi apparatus"/>
    <property type="evidence" value="ECO:0007669"/>
    <property type="project" value="UniProtKB-ARBA"/>
</dbReference>
<protein>
    <recommendedName>
        <fullName evidence="10">Cas1p 10 TM acyl transferase domain-containing protein</fullName>
    </recommendedName>
</protein>
<feature type="transmembrane region" description="Helical" evidence="9">
    <location>
        <begin position="752"/>
        <end position="777"/>
    </location>
</feature>
<dbReference type="GO" id="GO:0016740">
    <property type="term" value="F:transferase activity"/>
    <property type="evidence" value="ECO:0007669"/>
    <property type="project" value="UniProtKB-KW"/>
</dbReference>
<feature type="region of interest" description="Disordered" evidence="8">
    <location>
        <begin position="265"/>
        <end position="299"/>
    </location>
</feature>
<feature type="compositionally biased region" description="Polar residues" evidence="8">
    <location>
        <begin position="290"/>
        <end position="299"/>
    </location>
</feature>
<dbReference type="Proteomes" id="UP001516023">
    <property type="component" value="Unassembled WGS sequence"/>
</dbReference>
<feature type="transmembrane region" description="Helical" evidence="9">
    <location>
        <begin position="215"/>
        <end position="232"/>
    </location>
</feature>
<keyword evidence="13" id="KW-1185">Reference proteome</keyword>
<evidence type="ECO:0000256" key="8">
    <source>
        <dbReference type="SAM" id="MobiDB-lite"/>
    </source>
</evidence>
<name>A0ABD3PTK8_9STRA</name>
<comment type="similarity">
    <text evidence="2">Belongs to the PC-esterase family. CASD1 subfamily.</text>
</comment>
<feature type="transmembrane region" description="Helical" evidence="9">
    <location>
        <begin position="24"/>
        <end position="46"/>
    </location>
</feature>
<accession>A0ABD3PTK8</accession>
<feature type="transmembrane region" description="Helical" evidence="9">
    <location>
        <begin position="593"/>
        <end position="612"/>
    </location>
</feature>
<dbReference type="EMBL" id="JABMIG020000105">
    <property type="protein sequence ID" value="KAL3792128.1"/>
    <property type="molecule type" value="Genomic_DNA"/>
</dbReference>
<dbReference type="PANTHER" id="PTHR13533:SF1">
    <property type="entry name" value="N-ACETYLNEURAMINATE 9-O-ACETYLTRANSFERASE"/>
    <property type="match status" value="1"/>
</dbReference>
<feature type="transmembrane region" description="Helical" evidence="9">
    <location>
        <begin position="553"/>
        <end position="572"/>
    </location>
</feature>
<feature type="region of interest" description="Disordered" evidence="8">
    <location>
        <begin position="105"/>
        <end position="146"/>
    </location>
</feature>
<evidence type="ECO:0000256" key="2">
    <source>
        <dbReference type="ARBA" id="ARBA00010666"/>
    </source>
</evidence>
<evidence type="ECO:0000256" key="6">
    <source>
        <dbReference type="ARBA" id="ARBA00023136"/>
    </source>
</evidence>